<dbReference type="KEGG" id="tpla:ElP_51150"/>
<organism evidence="1 2">
    <name type="scientific">Tautonia plasticadhaerens</name>
    <dbReference type="NCBI Taxonomy" id="2527974"/>
    <lineage>
        <taxon>Bacteria</taxon>
        <taxon>Pseudomonadati</taxon>
        <taxon>Planctomycetota</taxon>
        <taxon>Planctomycetia</taxon>
        <taxon>Isosphaerales</taxon>
        <taxon>Isosphaeraceae</taxon>
        <taxon>Tautonia</taxon>
    </lineage>
</organism>
<name>A0A518H8K7_9BACT</name>
<sequence>MTNSYVGYMWWDLESDGELMYPEEERDPTAEQFVNAMMIDPNESSARGLWRDPEFLSRVSELNAVAESNQFADFHGHGWIYDAVFKKDRKGNLLDVDGDLVINVENSALQAAIRSPSGRPLLSCRV</sequence>
<dbReference type="AlphaFoldDB" id="A0A518H8K7"/>
<dbReference type="EMBL" id="CP036426">
    <property type="protein sequence ID" value="QDV37182.1"/>
    <property type="molecule type" value="Genomic_DNA"/>
</dbReference>
<proteinExistence type="predicted"/>
<gene>
    <name evidence="1" type="ORF">ElP_51150</name>
</gene>
<dbReference type="Proteomes" id="UP000317835">
    <property type="component" value="Chromosome"/>
</dbReference>
<accession>A0A518H8K7</accession>
<reference evidence="1 2" key="1">
    <citation type="submission" date="2019-02" db="EMBL/GenBank/DDBJ databases">
        <title>Deep-cultivation of Planctomycetes and their phenomic and genomic characterization uncovers novel biology.</title>
        <authorList>
            <person name="Wiegand S."/>
            <person name="Jogler M."/>
            <person name="Boedeker C."/>
            <person name="Pinto D."/>
            <person name="Vollmers J."/>
            <person name="Rivas-Marin E."/>
            <person name="Kohn T."/>
            <person name="Peeters S.H."/>
            <person name="Heuer A."/>
            <person name="Rast P."/>
            <person name="Oberbeckmann S."/>
            <person name="Bunk B."/>
            <person name="Jeske O."/>
            <person name="Meyerdierks A."/>
            <person name="Storesund J.E."/>
            <person name="Kallscheuer N."/>
            <person name="Luecker S."/>
            <person name="Lage O.M."/>
            <person name="Pohl T."/>
            <person name="Merkel B.J."/>
            <person name="Hornburger P."/>
            <person name="Mueller R.-W."/>
            <person name="Bruemmer F."/>
            <person name="Labrenz M."/>
            <person name="Spormann A.M."/>
            <person name="Op den Camp H."/>
            <person name="Overmann J."/>
            <person name="Amann R."/>
            <person name="Jetten M.S.M."/>
            <person name="Mascher T."/>
            <person name="Medema M.H."/>
            <person name="Devos D.P."/>
            <person name="Kaster A.-K."/>
            <person name="Ovreas L."/>
            <person name="Rohde M."/>
            <person name="Galperin M.Y."/>
            <person name="Jogler C."/>
        </authorList>
    </citation>
    <scope>NUCLEOTIDE SEQUENCE [LARGE SCALE GENOMIC DNA]</scope>
    <source>
        <strain evidence="1 2">ElP</strain>
    </source>
</reference>
<evidence type="ECO:0000313" key="2">
    <source>
        <dbReference type="Proteomes" id="UP000317835"/>
    </source>
</evidence>
<protein>
    <submittedName>
        <fullName evidence="1">Uncharacterized protein</fullName>
    </submittedName>
</protein>
<evidence type="ECO:0000313" key="1">
    <source>
        <dbReference type="EMBL" id="QDV37182.1"/>
    </source>
</evidence>
<keyword evidence="2" id="KW-1185">Reference proteome</keyword>